<evidence type="ECO:0000256" key="1">
    <source>
        <dbReference type="ARBA" id="ARBA00023054"/>
    </source>
</evidence>
<dbReference type="GO" id="GO:0036158">
    <property type="term" value="P:outer dynein arm assembly"/>
    <property type="evidence" value="ECO:0007669"/>
    <property type="project" value="InterPro"/>
</dbReference>
<feature type="compositionally biased region" description="Acidic residues" evidence="3">
    <location>
        <begin position="506"/>
        <end position="517"/>
    </location>
</feature>
<protein>
    <submittedName>
        <fullName evidence="5">Coiled-coil domain-containing protein 151</fullName>
    </submittedName>
</protein>
<evidence type="ECO:0000256" key="2">
    <source>
        <dbReference type="SAM" id="Coils"/>
    </source>
</evidence>
<feature type="domain" description="ODAD1 central coiled coil region" evidence="4">
    <location>
        <begin position="158"/>
        <end position="424"/>
    </location>
</feature>
<dbReference type="GO" id="GO:0036064">
    <property type="term" value="C:ciliary basal body"/>
    <property type="evidence" value="ECO:0007669"/>
    <property type="project" value="TreeGrafter"/>
</dbReference>
<dbReference type="InterPro" id="IPR033192">
    <property type="entry name" value="ODAD3"/>
</dbReference>
<evidence type="ECO:0000259" key="4">
    <source>
        <dbReference type="Pfam" id="PF21773"/>
    </source>
</evidence>
<organism evidence="5 6">
    <name type="scientific">Merluccius polli</name>
    <name type="common">Benguela hake</name>
    <name type="synonym">Merluccius cadenati</name>
    <dbReference type="NCBI Taxonomy" id="89951"/>
    <lineage>
        <taxon>Eukaryota</taxon>
        <taxon>Metazoa</taxon>
        <taxon>Chordata</taxon>
        <taxon>Craniata</taxon>
        <taxon>Vertebrata</taxon>
        <taxon>Euteleostomi</taxon>
        <taxon>Actinopterygii</taxon>
        <taxon>Neopterygii</taxon>
        <taxon>Teleostei</taxon>
        <taxon>Neoteleostei</taxon>
        <taxon>Acanthomorphata</taxon>
        <taxon>Zeiogadaria</taxon>
        <taxon>Gadariae</taxon>
        <taxon>Gadiformes</taxon>
        <taxon>Gadoidei</taxon>
        <taxon>Merlucciidae</taxon>
        <taxon>Merluccius</taxon>
    </lineage>
</organism>
<comment type="caution">
    <text evidence="5">The sequence shown here is derived from an EMBL/GenBank/DDBJ whole genome shotgun (WGS) entry which is preliminary data.</text>
</comment>
<evidence type="ECO:0000256" key="3">
    <source>
        <dbReference type="SAM" id="MobiDB-lite"/>
    </source>
</evidence>
<dbReference type="GO" id="GO:0035253">
    <property type="term" value="C:ciliary rootlet"/>
    <property type="evidence" value="ECO:0007669"/>
    <property type="project" value="TreeGrafter"/>
</dbReference>
<feature type="compositionally biased region" description="Basic residues" evidence="3">
    <location>
        <begin position="536"/>
        <end position="550"/>
    </location>
</feature>
<gene>
    <name evidence="5" type="primary">CCDC151</name>
    <name evidence="5" type="ORF">N1851_034609</name>
</gene>
<dbReference type="EMBL" id="JAOPHQ010006643">
    <property type="protein sequence ID" value="KAK0130734.1"/>
    <property type="molecule type" value="Genomic_DNA"/>
</dbReference>
<evidence type="ECO:0000313" key="6">
    <source>
        <dbReference type="Proteomes" id="UP001174136"/>
    </source>
</evidence>
<evidence type="ECO:0000313" key="5">
    <source>
        <dbReference type="EMBL" id="KAK0130734.1"/>
    </source>
</evidence>
<name>A0AA47LZA5_MERPO</name>
<keyword evidence="6" id="KW-1185">Reference proteome</keyword>
<feature type="region of interest" description="Disordered" evidence="3">
    <location>
        <begin position="497"/>
        <end position="550"/>
    </location>
</feature>
<feature type="region of interest" description="Disordered" evidence="3">
    <location>
        <begin position="266"/>
        <end position="301"/>
    </location>
</feature>
<dbReference type="GO" id="GO:0003341">
    <property type="term" value="P:cilium movement"/>
    <property type="evidence" value="ECO:0007669"/>
    <property type="project" value="InterPro"/>
</dbReference>
<keyword evidence="1 2" id="KW-0175">Coiled coil</keyword>
<dbReference type="Proteomes" id="UP001174136">
    <property type="component" value="Unassembled WGS sequence"/>
</dbReference>
<accession>A0AA47LZA5</accession>
<reference evidence="5" key="1">
    <citation type="journal article" date="2023" name="Front. Mar. Sci.">
        <title>A new Merluccius polli reference genome to investigate the effects of global change in West African waters.</title>
        <authorList>
            <person name="Mateo J.L."/>
            <person name="Blanco-Fernandez C."/>
            <person name="Garcia-Vazquez E."/>
            <person name="Machado-Schiaffino G."/>
        </authorList>
    </citation>
    <scope>NUCLEOTIDE SEQUENCE</scope>
    <source>
        <strain evidence="5">C29</strain>
        <tissue evidence="5">Fin</tissue>
    </source>
</reference>
<proteinExistence type="predicted"/>
<feature type="coiled-coil region" evidence="2">
    <location>
        <begin position="152"/>
        <end position="179"/>
    </location>
</feature>
<dbReference type="PANTHER" id="PTHR46518">
    <property type="entry name" value="COILED-COIL DOMAIN-CONTAINING PROTEIN 151"/>
    <property type="match status" value="1"/>
</dbReference>
<dbReference type="AlphaFoldDB" id="A0AA47LZA5"/>
<dbReference type="Pfam" id="PF21773">
    <property type="entry name" value="ODAD1_CC"/>
    <property type="match status" value="1"/>
</dbReference>
<dbReference type="PANTHER" id="PTHR46518:SF1">
    <property type="entry name" value="OUTER DYNEIN ARM-DOCKING COMPLEX SUBUNIT 3"/>
    <property type="match status" value="1"/>
</dbReference>
<sequence length="550" mass="63839">MALDTEAHKPPLHDQITDMQRKVQRLEEDRTAYYESSQAAVSRNREAILQLRQHNKRLHRRLADTLAGDKHVVKEAFHDRGPEKDAYREMSGKTALTVLDQEVLIKMKRLNALRHATQTCRHRLEELQLQYKRLKPEGKRKSQSTVAAAAQAEDHARNLHVLENSLEKAQVKNEEAEHVMRGYIKLKNHLQDESLTFQPQLDRLEADILKHREEHYGLQVKNSDTQLSKDAAKAELQQLEVLLYKERKERERVLACYRKQVEELRSEKADRRAQKAPMQPDELSSEAPRSTTRMAGEEERSISTFEEAFERIKEATGVTNVHEIVERFISQGESQRHLESLKVANEEVLVQLKEEKETLQQGFQDMKYSGEAKLSSGQQTLRECEQRVQEAQQRCDADKEHLDWLLKTLGSVQAGVEHLADKLQYITLERGAEAQLSPDSEDFVVQLLAQCEQKLTLLHDELQGKDLAALAKEMEEEEFYTKIEGKLPDYNIRIQLPEDQRQNPFNEDEESEEDEADIISREALKHQSQLIIDSKTKKKPRKKKKKKGRF</sequence>
<feature type="coiled-coil region" evidence="2">
    <location>
        <begin position="338"/>
        <end position="401"/>
    </location>
</feature>
<dbReference type="InterPro" id="IPR049258">
    <property type="entry name" value="ODAD1_CC"/>
</dbReference>
<dbReference type="GO" id="GO:0097542">
    <property type="term" value="C:ciliary tip"/>
    <property type="evidence" value="ECO:0007669"/>
    <property type="project" value="TreeGrafter"/>
</dbReference>